<evidence type="ECO:0000313" key="2">
    <source>
        <dbReference type="EMBL" id="RPD65654.1"/>
    </source>
</evidence>
<protein>
    <submittedName>
        <fullName evidence="2">Uncharacterized protein</fullName>
    </submittedName>
</protein>
<name>A0A5C2SQM2_9APHY</name>
<evidence type="ECO:0000256" key="1">
    <source>
        <dbReference type="SAM" id="MobiDB-lite"/>
    </source>
</evidence>
<feature type="region of interest" description="Disordered" evidence="1">
    <location>
        <begin position="1"/>
        <end position="23"/>
    </location>
</feature>
<dbReference type="Proteomes" id="UP000313359">
    <property type="component" value="Unassembled WGS sequence"/>
</dbReference>
<gene>
    <name evidence="2" type="ORF">L227DRAFT_217923</name>
</gene>
<organism evidence="2 3">
    <name type="scientific">Lentinus tigrinus ALCF2SS1-6</name>
    <dbReference type="NCBI Taxonomy" id="1328759"/>
    <lineage>
        <taxon>Eukaryota</taxon>
        <taxon>Fungi</taxon>
        <taxon>Dikarya</taxon>
        <taxon>Basidiomycota</taxon>
        <taxon>Agaricomycotina</taxon>
        <taxon>Agaricomycetes</taxon>
        <taxon>Polyporales</taxon>
        <taxon>Polyporaceae</taxon>
        <taxon>Lentinus</taxon>
    </lineage>
</organism>
<keyword evidence="3" id="KW-1185">Reference proteome</keyword>
<dbReference type="EMBL" id="ML122252">
    <property type="protein sequence ID" value="RPD65654.1"/>
    <property type="molecule type" value="Genomic_DNA"/>
</dbReference>
<sequence length="149" mass="17434">MDPVPRPESHPKGSTPKVDRSTLGYRSPYAGHIIGRYPMTSVLALVSILRCRIGGCSCVYTRVQPHRPFQRCRPHRRRKHQAARLRRLRQTRGRRRWRTRGRRRWRTAMCTRDGVRKTDGTGIAKSTWPGVPVIKRRSGWRNIFGFAYD</sequence>
<reference evidence="2" key="1">
    <citation type="journal article" date="2018" name="Genome Biol. Evol.">
        <title>Genomics and development of Lentinus tigrinus, a white-rot wood-decaying mushroom with dimorphic fruiting bodies.</title>
        <authorList>
            <person name="Wu B."/>
            <person name="Xu Z."/>
            <person name="Knudson A."/>
            <person name="Carlson A."/>
            <person name="Chen N."/>
            <person name="Kovaka S."/>
            <person name="LaButti K."/>
            <person name="Lipzen A."/>
            <person name="Pennachio C."/>
            <person name="Riley R."/>
            <person name="Schakwitz W."/>
            <person name="Umezawa K."/>
            <person name="Ohm R.A."/>
            <person name="Grigoriev I.V."/>
            <person name="Nagy L.G."/>
            <person name="Gibbons J."/>
            <person name="Hibbett D."/>
        </authorList>
    </citation>
    <scope>NUCLEOTIDE SEQUENCE [LARGE SCALE GENOMIC DNA]</scope>
    <source>
        <strain evidence="2">ALCF2SS1-6</strain>
    </source>
</reference>
<dbReference type="AlphaFoldDB" id="A0A5C2SQM2"/>
<proteinExistence type="predicted"/>
<feature type="compositionally biased region" description="Basic and acidic residues" evidence="1">
    <location>
        <begin position="1"/>
        <end position="11"/>
    </location>
</feature>
<accession>A0A5C2SQM2</accession>
<evidence type="ECO:0000313" key="3">
    <source>
        <dbReference type="Proteomes" id="UP000313359"/>
    </source>
</evidence>